<accession>A0A6B8MCZ3</accession>
<dbReference type="KEGG" id="mpar:F7D14_14190"/>
<keyword evidence="1" id="KW-0472">Membrane</keyword>
<keyword evidence="4" id="KW-1185">Reference proteome</keyword>
<name>A0A6B8MCZ3_9HYPH</name>
<evidence type="ECO:0000313" key="3">
    <source>
        <dbReference type="EMBL" id="QGM98510.1"/>
    </source>
</evidence>
<evidence type="ECO:0000259" key="2">
    <source>
        <dbReference type="Pfam" id="PF07811"/>
    </source>
</evidence>
<protein>
    <submittedName>
        <fullName evidence="3">Pilus assembly protein</fullName>
    </submittedName>
</protein>
<dbReference type="EMBL" id="CP044331">
    <property type="protein sequence ID" value="QGM98510.1"/>
    <property type="molecule type" value="Genomic_DNA"/>
</dbReference>
<evidence type="ECO:0000256" key="1">
    <source>
        <dbReference type="SAM" id="Phobius"/>
    </source>
</evidence>
<keyword evidence="1" id="KW-0812">Transmembrane</keyword>
<dbReference type="RefSeq" id="WP_016918055.1">
    <property type="nucleotide sequence ID" value="NZ_CP044331.1"/>
</dbReference>
<gene>
    <name evidence="3" type="ORF">F7D14_14190</name>
</gene>
<dbReference type="AlphaFoldDB" id="A0A6B8MCZ3"/>
<sequence>MTAANRFIKRPSLLATKRPRRGFLSDARGTTAIEFAMIAVPFLGLIGAIFETGTVYFRTAQLQMATETASRAVLTHSTTAGLTYKQFVNNNVCTWQSSGTVKQGTLSTIFDCSKILVAIDSPATWSAATTDSGFYTNPPNQTQAISMPAPGQIAIVRIVYPMNVISGLLGGSALKGQTFSQTRNGQTKYNGAWSYMLMGIAAFRVEPGN</sequence>
<organism evidence="3 4">
    <name type="scientific">Methylocystis parvus</name>
    <dbReference type="NCBI Taxonomy" id="134"/>
    <lineage>
        <taxon>Bacteria</taxon>
        <taxon>Pseudomonadati</taxon>
        <taxon>Pseudomonadota</taxon>
        <taxon>Alphaproteobacteria</taxon>
        <taxon>Hyphomicrobiales</taxon>
        <taxon>Methylocystaceae</taxon>
        <taxon>Methylocystis</taxon>
    </lineage>
</organism>
<keyword evidence="1" id="KW-1133">Transmembrane helix</keyword>
<dbReference type="Proteomes" id="UP000422569">
    <property type="component" value="Chromosome"/>
</dbReference>
<feature type="domain" description="TadE-like" evidence="2">
    <location>
        <begin position="29"/>
        <end position="71"/>
    </location>
</feature>
<proteinExistence type="predicted"/>
<dbReference type="InterPro" id="IPR012495">
    <property type="entry name" value="TadE-like_dom"/>
</dbReference>
<reference evidence="3 4" key="1">
    <citation type="submission" date="2019-09" db="EMBL/GenBank/DDBJ databases">
        <title>Isolation and complete genome sequencing of Methylocystis species.</title>
        <authorList>
            <person name="Rumah B.L."/>
            <person name="Stead C.E."/>
            <person name="Stevens B.C."/>
            <person name="Minton N.P."/>
            <person name="Grosse-Honebrink A."/>
            <person name="Zhang Y."/>
        </authorList>
    </citation>
    <scope>NUCLEOTIDE SEQUENCE [LARGE SCALE GENOMIC DNA]</scope>
    <source>
        <strain evidence="3 4">BRCS2</strain>
    </source>
</reference>
<dbReference type="Pfam" id="PF07811">
    <property type="entry name" value="TadE"/>
    <property type="match status" value="1"/>
</dbReference>
<feature type="transmembrane region" description="Helical" evidence="1">
    <location>
        <begin position="35"/>
        <end position="57"/>
    </location>
</feature>
<evidence type="ECO:0000313" key="4">
    <source>
        <dbReference type="Proteomes" id="UP000422569"/>
    </source>
</evidence>